<evidence type="ECO:0000256" key="1">
    <source>
        <dbReference type="SAM" id="Coils"/>
    </source>
</evidence>
<proteinExistence type="predicted"/>
<feature type="compositionally biased region" description="Basic and acidic residues" evidence="2">
    <location>
        <begin position="393"/>
        <end position="416"/>
    </location>
</feature>
<feature type="compositionally biased region" description="Polar residues" evidence="2">
    <location>
        <begin position="152"/>
        <end position="162"/>
    </location>
</feature>
<keyword evidence="4" id="KW-1185">Reference proteome</keyword>
<reference evidence="4" key="1">
    <citation type="submission" date="2019-07" db="EMBL/GenBank/DDBJ databases">
        <title>De Novo Assembly of kiwifruit Actinidia rufa.</title>
        <authorList>
            <person name="Sugita-Konishi S."/>
            <person name="Sato K."/>
            <person name="Mori E."/>
            <person name="Abe Y."/>
            <person name="Kisaki G."/>
            <person name="Hamano K."/>
            <person name="Suezawa K."/>
            <person name="Otani M."/>
            <person name="Fukuda T."/>
            <person name="Manabe T."/>
            <person name="Gomi K."/>
            <person name="Tabuchi M."/>
            <person name="Akimitsu K."/>
            <person name="Kataoka I."/>
        </authorList>
    </citation>
    <scope>NUCLEOTIDE SEQUENCE [LARGE SCALE GENOMIC DNA]</scope>
    <source>
        <strain evidence="4">cv. Fuchu</strain>
    </source>
</reference>
<feature type="compositionally biased region" description="Low complexity" evidence="2">
    <location>
        <begin position="163"/>
        <end position="179"/>
    </location>
</feature>
<feature type="coiled-coil region" evidence="1">
    <location>
        <begin position="319"/>
        <end position="353"/>
    </location>
</feature>
<gene>
    <name evidence="3" type="ORF">Acr_00g0059850</name>
</gene>
<dbReference type="AlphaFoldDB" id="A0A7J0DQ59"/>
<keyword evidence="1" id="KW-0175">Coiled coil</keyword>
<protein>
    <submittedName>
        <fullName evidence="3">Uncharacterized protein</fullName>
    </submittedName>
</protein>
<organism evidence="3 4">
    <name type="scientific">Actinidia rufa</name>
    <dbReference type="NCBI Taxonomy" id="165716"/>
    <lineage>
        <taxon>Eukaryota</taxon>
        <taxon>Viridiplantae</taxon>
        <taxon>Streptophyta</taxon>
        <taxon>Embryophyta</taxon>
        <taxon>Tracheophyta</taxon>
        <taxon>Spermatophyta</taxon>
        <taxon>Magnoliopsida</taxon>
        <taxon>eudicotyledons</taxon>
        <taxon>Gunneridae</taxon>
        <taxon>Pentapetalae</taxon>
        <taxon>asterids</taxon>
        <taxon>Ericales</taxon>
        <taxon>Actinidiaceae</taxon>
        <taxon>Actinidia</taxon>
    </lineage>
</organism>
<feature type="region of interest" description="Disordered" evidence="2">
    <location>
        <begin position="151"/>
        <end position="179"/>
    </location>
</feature>
<feature type="region of interest" description="Disordered" evidence="2">
    <location>
        <begin position="360"/>
        <end position="416"/>
    </location>
</feature>
<accession>A0A7J0DQ59</accession>
<evidence type="ECO:0000313" key="4">
    <source>
        <dbReference type="Proteomes" id="UP000585474"/>
    </source>
</evidence>
<evidence type="ECO:0000313" key="3">
    <source>
        <dbReference type="EMBL" id="GFS38856.1"/>
    </source>
</evidence>
<sequence>MFTSPSLTRHRFLVLNSRTSDYGEDSKVATCTSFEKEFNVMTQDDLDRLRETYSFPTGIQANIPNEGETILSTRSGVEEEILFHLSGCLGVLPESSSRQMSPTGSKNMGHPRSISPSIAKGCCLAAGTTLRASSRMVQLLRATRVSLDIPEMNNSEVTTPKTSYSNSSSSSSSGVISESRLPSELISDGMSKRISLKKLAQKVEEAKGMSSATKSTPATKGVVINEKCPRKKASNVFLSEAKLKGKEALPPPAAKKAKSATSRSASVAKKILSGVILPVDNEKVDKLSLDQVVTKFFHNIGQIWAIELKGLLAKFSEREKKAVDELKARSNAVARLEEEVPELEKNEVLAKKKAVEEYNKGQLAHHHPNLGIDLDGMGLDHDLLEEEEEKEEERDKEKEGNKKKGEEKDDASPFSP</sequence>
<dbReference type="Proteomes" id="UP000585474">
    <property type="component" value="Unassembled WGS sequence"/>
</dbReference>
<evidence type="ECO:0000256" key="2">
    <source>
        <dbReference type="SAM" id="MobiDB-lite"/>
    </source>
</evidence>
<comment type="caution">
    <text evidence="3">The sequence shown here is derived from an EMBL/GenBank/DDBJ whole genome shotgun (WGS) entry which is preliminary data.</text>
</comment>
<feature type="compositionally biased region" description="Acidic residues" evidence="2">
    <location>
        <begin position="383"/>
        <end position="392"/>
    </location>
</feature>
<dbReference type="OrthoDB" id="1750920at2759"/>
<dbReference type="EMBL" id="BJWL01000318">
    <property type="protein sequence ID" value="GFS38856.1"/>
    <property type="molecule type" value="Genomic_DNA"/>
</dbReference>
<name>A0A7J0DQ59_9ERIC</name>